<dbReference type="OMA" id="FEERMMP"/>
<evidence type="ECO:0000256" key="1">
    <source>
        <dbReference type="ARBA" id="ARBA00004214"/>
    </source>
</evidence>
<proteinExistence type="inferred from homology"/>
<evidence type="ECO:0000313" key="6">
    <source>
        <dbReference type="EnsemblMetazoa" id="SMAR002895-PA"/>
    </source>
</evidence>
<feature type="compositionally biased region" description="Basic and acidic residues" evidence="4">
    <location>
        <begin position="17"/>
        <end position="68"/>
    </location>
</feature>
<keyword evidence="3" id="KW-0175">Coiled coil</keyword>
<dbReference type="GO" id="GO:0003713">
    <property type="term" value="F:transcription coactivator activity"/>
    <property type="evidence" value="ECO:0007669"/>
    <property type="project" value="TreeGrafter"/>
</dbReference>
<dbReference type="Proteomes" id="UP000014500">
    <property type="component" value="Unassembled WGS sequence"/>
</dbReference>
<name>T1IPE4_STRMM</name>
<dbReference type="HOGENOM" id="CLU_069723_0_1_1"/>
<evidence type="ECO:0000256" key="3">
    <source>
        <dbReference type="ARBA" id="ARBA00023054"/>
    </source>
</evidence>
<dbReference type="InterPro" id="IPR010422">
    <property type="entry name" value="Ccdc124/Oxs1"/>
</dbReference>
<dbReference type="InterPro" id="IPR054414">
    <property type="entry name" value="Ccdc124/Oxs1_C"/>
</dbReference>
<evidence type="ECO:0000256" key="2">
    <source>
        <dbReference type="ARBA" id="ARBA00008296"/>
    </source>
</evidence>
<comment type="subcellular location">
    <subcellularLocation>
        <location evidence="1">Midbody</location>
    </subcellularLocation>
</comment>
<protein>
    <recommendedName>
        <fullName evidence="5">Coiled-coil domain-containing protein</fullName>
    </recommendedName>
</protein>
<dbReference type="EnsemblMetazoa" id="SMAR002895-RA">
    <property type="protein sequence ID" value="SMAR002895-PA"/>
    <property type="gene ID" value="SMAR002895"/>
</dbReference>
<evidence type="ECO:0000256" key="4">
    <source>
        <dbReference type="SAM" id="MobiDB-lite"/>
    </source>
</evidence>
<reference evidence="7" key="1">
    <citation type="submission" date="2011-05" db="EMBL/GenBank/DDBJ databases">
        <authorList>
            <person name="Richards S.R."/>
            <person name="Qu J."/>
            <person name="Jiang H."/>
            <person name="Jhangiani S.N."/>
            <person name="Agravi P."/>
            <person name="Goodspeed R."/>
            <person name="Gross S."/>
            <person name="Mandapat C."/>
            <person name="Jackson L."/>
            <person name="Mathew T."/>
            <person name="Pu L."/>
            <person name="Thornton R."/>
            <person name="Saada N."/>
            <person name="Wilczek-Boney K.B."/>
            <person name="Lee S."/>
            <person name="Kovar C."/>
            <person name="Wu Y."/>
            <person name="Scherer S.E."/>
            <person name="Worley K.C."/>
            <person name="Muzny D.M."/>
            <person name="Gibbs R."/>
        </authorList>
    </citation>
    <scope>NUCLEOTIDE SEQUENCE</scope>
    <source>
        <strain evidence="7">Brora</strain>
    </source>
</reference>
<dbReference type="STRING" id="126957.T1IPE4"/>
<sequence>MPKKFQGENSKANAARARKEATKQAEVAKKEKEEADAFWKDDDRNVQRKQQRKDEREKKKQESADRKAASKQMLEEEMSELKATATKPIPNKVTRAQIVTTVTEKQNKNKTPDKVVYENEKPIEENVNRLTVDGEEARTIEAAISVLSSKDEEVDRHPERRVKAAYAAFEAENLPRVKAENPHLRLSQWKEIVKKDWMKSPKNPLIQMKNS</sequence>
<accession>T1IPE4</accession>
<comment type="similarity">
    <text evidence="2">Belongs to the CCDC124 family.</text>
</comment>
<dbReference type="AlphaFoldDB" id="T1IPE4"/>
<evidence type="ECO:0000313" key="7">
    <source>
        <dbReference type="Proteomes" id="UP000014500"/>
    </source>
</evidence>
<keyword evidence="7" id="KW-1185">Reference proteome</keyword>
<organism evidence="6 7">
    <name type="scientific">Strigamia maritima</name>
    <name type="common">European centipede</name>
    <name type="synonym">Geophilus maritimus</name>
    <dbReference type="NCBI Taxonomy" id="126957"/>
    <lineage>
        <taxon>Eukaryota</taxon>
        <taxon>Metazoa</taxon>
        <taxon>Ecdysozoa</taxon>
        <taxon>Arthropoda</taxon>
        <taxon>Myriapoda</taxon>
        <taxon>Chilopoda</taxon>
        <taxon>Pleurostigmophora</taxon>
        <taxon>Geophilomorpha</taxon>
        <taxon>Linotaeniidae</taxon>
        <taxon>Strigamia</taxon>
    </lineage>
</organism>
<dbReference type="PANTHER" id="PTHR21680:SF0">
    <property type="entry name" value="COILED-COIL DOMAIN-CONTAINING PROTEIN 124"/>
    <property type="match status" value="1"/>
</dbReference>
<dbReference type="GO" id="GO:0005634">
    <property type="term" value="C:nucleus"/>
    <property type="evidence" value="ECO:0007669"/>
    <property type="project" value="TreeGrafter"/>
</dbReference>
<dbReference type="Pfam" id="PF06244">
    <property type="entry name" value="Ccdc124"/>
    <property type="match status" value="1"/>
</dbReference>
<dbReference type="EMBL" id="JH431258">
    <property type="status" value="NOT_ANNOTATED_CDS"/>
    <property type="molecule type" value="Genomic_DNA"/>
</dbReference>
<dbReference type="PhylomeDB" id="T1IPE4"/>
<reference evidence="6" key="2">
    <citation type="submission" date="2015-02" db="UniProtKB">
        <authorList>
            <consortium name="EnsemblMetazoa"/>
        </authorList>
    </citation>
    <scope>IDENTIFICATION</scope>
</reference>
<dbReference type="GO" id="GO:0006366">
    <property type="term" value="P:transcription by RNA polymerase II"/>
    <property type="evidence" value="ECO:0007669"/>
    <property type="project" value="TreeGrafter"/>
</dbReference>
<dbReference type="PANTHER" id="PTHR21680">
    <property type="entry name" value="COILED-COIL DOMAIN-CONTAINING PROTEIN 124"/>
    <property type="match status" value="1"/>
</dbReference>
<feature type="domain" description="Coiled-coil" evidence="5">
    <location>
        <begin position="126"/>
        <end position="206"/>
    </location>
</feature>
<feature type="region of interest" description="Disordered" evidence="4">
    <location>
        <begin position="1"/>
        <end position="89"/>
    </location>
</feature>
<dbReference type="GO" id="GO:0030496">
    <property type="term" value="C:midbody"/>
    <property type="evidence" value="ECO:0007669"/>
    <property type="project" value="UniProtKB-SubCell"/>
</dbReference>
<dbReference type="eggNOG" id="KOG3223">
    <property type="taxonomic scope" value="Eukaryota"/>
</dbReference>
<evidence type="ECO:0000259" key="5">
    <source>
        <dbReference type="Pfam" id="PF06244"/>
    </source>
</evidence>